<dbReference type="Proteomes" id="UP001432168">
    <property type="component" value="Chromosome"/>
</dbReference>
<organism evidence="1 2">
    <name type="scientific">Streptomyces pseudovenezuelae</name>
    <dbReference type="NCBI Taxonomy" id="67350"/>
    <lineage>
        <taxon>Bacteria</taxon>
        <taxon>Bacillati</taxon>
        <taxon>Actinomycetota</taxon>
        <taxon>Actinomycetes</taxon>
        <taxon>Kitasatosporales</taxon>
        <taxon>Streptomycetaceae</taxon>
        <taxon>Streptomyces</taxon>
        <taxon>Streptomyces aurantiacus group</taxon>
    </lineage>
</organism>
<name>A0ABZ1X8H0_9ACTN</name>
<sequence>MTAMIVGVGDLVAVCRVAAPVRAQSFRKVEQGEALIVSRTRGADVASRGE</sequence>
<accession>A0ABZ1X8H0</accession>
<proteinExistence type="predicted"/>
<keyword evidence="2" id="KW-1185">Reference proteome</keyword>
<evidence type="ECO:0000313" key="1">
    <source>
        <dbReference type="EMBL" id="WUT48455.1"/>
    </source>
</evidence>
<reference evidence="1" key="1">
    <citation type="submission" date="2022-10" db="EMBL/GenBank/DDBJ databases">
        <title>The complete genomes of actinobacterial strains from the NBC collection.</title>
        <authorList>
            <person name="Joergensen T.S."/>
            <person name="Alvarez Arevalo M."/>
            <person name="Sterndorff E.B."/>
            <person name="Faurdal D."/>
            <person name="Vuksanovic O."/>
            <person name="Mourched A.-S."/>
            <person name="Charusanti P."/>
            <person name="Shaw S."/>
            <person name="Blin K."/>
            <person name="Weber T."/>
        </authorList>
    </citation>
    <scope>NUCLEOTIDE SEQUENCE</scope>
    <source>
        <strain evidence="1">NBC_00686</strain>
    </source>
</reference>
<gene>
    <name evidence="1" type="ORF">OG929_41790</name>
</gene>
<dbReference type="EMBL" id="CP109011">
    <property type="protein sequence ID" value="WUT48455.1"/>
    <property type="molecule type" value="Genomic_DNA"/>
</dbReference>
<protein>
    <submittedName>
        <fullName evidence="1">Uncharacterized protein</fullName>
    </submittedName>
</protein>
<dbReference type="RefSeq" id="WP_329271616.1">
    <property type="nucleotide sequence ID" value="NZ_CP109011.1"/>
</dbReference>
<evidence type="ECO:0000313" key="2">
    <source>
        <dbReference type="Proteomes" id="UP001432168"/>
    </source>
</evidence>